<protein>
    <recommendedName>
        <fullName evidence="4">Glycine zipper family protein</fullName>
    </recommendedName>
</protein>
<dbReference type="Proteomes" id="UP001144341">
    <property type="component" value="Unassembled WGS sequence"/>
</dbReference>
<comment type="caution">
    <text evidence="2">The sequence shown here is derived from an EMBL/GenBank/DDBJ whole genome shotgun (WGS) entry which is preliminary data.</text>
</comment>
<accession>A0ABT4L362</accession>
<name>A0ABT4L362_9SPHI</name>
<feature type="transmembrane region" description="Helical" evidence="1">
    <location>
        <begin position="103"/>
        <end position="124"/>
    </location>
</feature>
<evidence type="ECO:0000313" key="3">
    <source>
        <dbReference type="Proteomes" id="UP001144341"/>
    </source>
</evidence>
<keyword evidence="1" id="KW-1133">Transmembrane helix</keyword>
<keyword evidence="1" id="KW-0812">Transmembrane</keyword>
<keyword evidence="1" id="KW-0472">Membrane</keyword>
<feature type="transmembrane region" description="Helical" evidence="1">
    <location>
        <begin position="70"/>
        <end position="91"/>
    </location>
</feature>
<evidence type="ECO:0000313" key="2">
    <source>
        <dbReference type="EMBL" id="MCZ4225620.1"/>
    </source>
</evidence>
<gene>
    <name evidence="2" type="ORF">O0931_20060</name>
</gene>
<dbReference type="RefSeq" id="WP_269417250.1">
    <property type="nucleotide sequence ID" value="NZ_JAPWGL010000008.1"/>
</dbReference>
<organism evidence="2 3">
    <name type="scientific">Pedobacter rhodius</name>
    <dbReference type="NCBI Taxonomy" id="3004098"/>
    <lineage>
        <taxon>Bacteria</taxon>
        <taxon>Pseudomonadati</taxon>
        <taxon>Bacteroidota</taxon>
        <taxon>Sphingobacteriia</taxon>
        <taxon>Sphingobacteriales</taxon>
        <taxon>Sphingobacteriaceae</taxon>
        <taxon>Pedobacter</taxon>
    </lineage>
</organism>
<evidence type="ECO:0000256" key="1">
    <source>
        <dbReference type="SAM" id="Phobius"/>
    </source>
</evidence>
<sequence length="151" mass="16669">MKFLLSLFICVSISLTVSAQKKWKYKIKLIEHNGKRHRGFFYAADDSQLVLVKSNGDTSKISAENISRLYIHRCGIVAPVTIAAAAAVAVLAIDNPNALETALIIFVGVPIGVCIGLVTGELFANKRFYKQLQAKDFPLIKADLQKYTELK</sequence>
<keyword evidence="3" id="KW-1185">Reference proteome</keyword>
<dbReference type="EMBL" id="JAPWGL010000008">
    <property type="protein sequence ID" value="MCZ4225620.1"/>
    <property type="molecule type" value="Genomic_DNA"/>
</dbReference>
<evidence type="ECO:0008006" key="4">
    <source>
        <dbReference type="Google" id="ProtNLM"/>
    </source>
</evidence>
<reference evidence="2" key="1">
    <citation type="submission" date="2022-12" db="EMBL/GenBank/DDBJ databases">
        <title>Genome sequence of SJ11.</title>
        <authorList>
            <person name="Woo H."/>
        </authorList>
    </citation>
    <scope>NUCLEOTIDE SEQUENCE</scope>
    <source>
        <strain evidence="2">SJ11</strain>
    </source>
</reference>
<proteinExistence type="predicted"/>